<dbReference type="GO" id="GO:0009882">
    <property type="term" value="F:blue light photoreceptor activity"/>
    <property type="evidence" value="ECO:0007669"/>
    <property type="project" value="InterPro"/>
</dbReference>
<dbReference type="PROSITE" id="PS50925">
    <property type="entry name" value="BLUF"/>
    <property type="match status" value="1"/>
</dbReference>
<reference evidence="2 3" key="1">
    <citation type="journal article" date="2012" name="J. Bacteriol.">
        <title>Genome sequence of a novel nicotine-degrading strain, Pseudomonas geniculata N1.</title>
        <authorList>
            <person name="Tang H."/>
            <person name="Yu H."/>
            <person name="Tai C."/>
            <person name="Huang K."/>
            <person name="Liu Y."/>
            <person name="Wang L."/>
            <person name="Yao Y."/>
            <person name="Wu G."/>
            <person name="Xu P."/>
        </authorList>
    </citation>
    <scope>NUCLEOTIDE SEQUENCE [LARGE SCALE GENOMIC DNA]</scope>
    <source>
        <strain evidence="2 3">N1</strain>
    </source>
</reference>
<protein>
    <submittedName>
        <fullName evidence="2">F420H2:quinone oxidoreductase</fullName>
    </submittedName>
</protein>
<sequence length="144" mass="15641">MSLHAIAYASEARADLQTTDLDRLLADATAFNRVAGVTGVLMFDGARFLQYLEGPEDGIDSVFQRILNARSHVQLKVLCRAPVVQRAFPRWSMGTRRIEPELLAQIVDAAWPGFLLGSGGFERLLQAWTGADGELEPAAVALGS</sequence>
<organism evidence="2 3">
    <name type="scientific">Stenotrophomonas geniculata N1</name>
    <dbReference type="NCBI Taxonomy" id="1167641"/>
    <lineage>
        <taxon>Bacteria</taxon>
        <taxon>Pseudomonadati</taxon>
        <taxon>Pseudomonadota</taxon>
        <taxon>Gammaproteobacteria</taxon>
        <taxon>Lysobacterales</taxon>
        <taxon>Lysobacteraceae</taxon>
        <taxon>Stenotrophomonas</taxon>
    </lineage>
</organism>
<feature type="domain" description="BLUF" evidence="1">
    <location>
        <begin position="3"/>
        <end position="94"/>
    </location>
</feature>
<dbReference type="EMBL" id="AJLO02000011">
    <property type="protein sequence ID" value="KOF00398.1"/>
    <property type="molecule type" value="Genomic_DNA"/>
</dbReference>
<proteinExistence type="predicted"/>
<evidence type="ECO:0000313" key="3">
    <source>
        <dbReference type="Proteomes" id="UP000036890"/>
    </source>
</evidence>
<dbReference type="Gene3D" id="3.30.70.100">
    <property type="match status" value="1"/>
</dbReference>
<gene>
    <name evidence="2" type="ORF">W7K_04360</name>
</gene>
<name>A0A0L8ADD3_9GAMM</name>
<dbReference type="InterPro" id="IPR036046">
    <property type="entry name" value="Acylphosphatase-like_dom_sf"/>
</dbReference>
<comment type="caution">
    <text evidence="2">The sequence shown here is derived from an EMBL/GenBank/DDBJ whole genome shotgun (WGS) entry which is preliminary data.</text>
</comment>
<dbReference type="GeneID" id="86935966"/>
<dbReference type="AlphaFoldDB" id="A0A0L8ADD3"/>
<evidence type="ECO:0000259" key="1">
    <source>
        <dbReference type="PROSITE" id="PS50925"/>
    </source>
</evidence>
<dbReference type="Proteomes" id="UP000036890">
    <property type="component" value="Unassembled WGS sequence"/>
</dbReference>
<accession>A0A0L8ADD3</accession>
<dbReference type="Pfam" id="PF04940">
    <property type="entry name" value="BLUF"/>
    <property type="match status" value="1"/>
</dbReference>
<dbReference type="RefSeq" id="WP_010486035.1">
    <property type="nucleotide sequence ID" value="NZ_AJLO02000011.1"/>
</dbReference>
<dbReference type="GO" id="GO:0071949">
    <property type="term" value="F:FAD binding"/>
    <property type="evidence" value="ECO:0007669"/>
    <property type="project" value="InterPro"/>
</dbReference>
<dbReference type="OrthoDB" id="557705at2"/>
<dbReference type="SMART" id="SM01034">
    <property type="entry name" value="BLUF"/>
    <property type="match status" value="1"/>
</dbReference>
<evidence type="ECO:0000313" key="2">
    <source>
        <dbReference type="EMBL" id="KOF00398.1"/>
    </source>
</evidence>
<dbReference type="InterPro" id="IPR007024">
    <property type="entry name" value="BLUF_domain"/>
</dbReference>
<dbReference type="SUPFAM" id="SSF54975">
    <property type="entry name" value="Acylphosphatase/BLUF domain-like"/>
    <property type="match status" value="1"/>
</dbReference>